<gene>
    <name evidence="2" type="ORF">DMAD_11999</name>
</gene>
<feature type="compositionally biased region" description="Pro residues" evidence="1">
    <location>
        <begin position="202"/>
        <end position="212"/>
    </location>
</feature>
<reference evidence="2 3" key="1">
    <citation type="submission" date="2024-02" db="EMBL/GenBank/DDBJ databases">
        <title>A chromosome-level genome assembly of Drosophila madeirensis, a fruit fly species endemic to Madeira island.</title>
        <authorList>
            <person name="Tomihara K."/>
            <person name="Llopart A."/>
            <person name="Yamamoto D."/>
        </authorList>
    </citation>
    <scope>NUCLEOTIDE SEQUENCE [LARGE SCALE GENOMIC DNA]</scope>
    <source>
        <strain evidence="2 3">RF1</strain>
    </source>
</reference>
<dbReference type="Proteomes" id="UP001500889">
    <property type="component" value="Chromosome U"/>
</dbReference>
<name>A0AAU9FF60_DROMD</name>
<dbReference type="AlphaFoldDB" id="A0AAU9FF60"/>
<evidence type="ECO:0000313" key="2">
    <source>
        <dbReference type="EMBL" id="BFF94330.1"/>
    </source>
</evidence>
<feature type="compositionally biased region" description="Low complexity" evidence="1">
    <location>
        <begin position="88"/>
        <end position="97"/>
    </location>
</feature>
<evidence type="ECO:0000256" key="1">
    <source>
        <dbReference type="SAM" id="MobiDB-lite"/>
    </source>
</evidence>
<dbReference type="EMBL" id="AP029264">
    <property type="protein sequence ID" value="BFF94330.1"/>
    <property type="molecule type" value="Genomic_DNA"/>
</dbReference>
<feature type="compositionally biased region" description="Polar residues" evidence="1">
    <location>
        <begin position="214"/>
        <end position="226"/>
    </location>
</feature>
<feature type="region of interest" description="Disordered" evidence="1">
    <location>
        <begin position="38"/>
        <end position="226"/>
    </location>
</feature>
<accession>A0AAU9FF60</accession>
<feature type="compositionally biased region" description="Polar residues" evidence="1">
    <location>
        <begin position="49"/>
        <end position="63"/>
    </location>
</feature>
<evidence type="ECO:0000313" key="3">
    <source>
        <dbReference type="Proteomes" id="UP001500889"/>
    </source>
</evidence>
<proteinExistence type="predicted"/>
<protein>
    <submittedName>
        <fullName evidence="2">Zinc finger protein chinmo</fullName>
    </submittedName>
</protein>
<organism evidence="2 3">
    <name type="scientific">Drosophila madeirensis</name>
    <name type="common">Fruit fly</name>
    <dbReference type="NCBI Taxonomy" id="30013"/>
    <lineage>
        <taxon>Eukaryota</taxon>
        <taxon>Metazoa</taxon>
        <taxon>Ecdysozoa</taxon>
        <taxon>Arthropoda</taxon>
        <taxon>Hexapoda</taxon>
        <taxon>Insecta</taxon>
        <taxon>Pterygota</taxon>
        <taxon>Neoptera</taxon>
        <taxon>Endopterygota</taxon>
        <taxon>Diptera</taxon>
        <taxon>Brachycera</taxon>
        <taxon>Muscomorpha</taxon>
        <taxon>Ephydroidea</taxon>
        <taxon>Drosophilidae</taxon>
        <taxon>Drosophila</taxon>
        <taxon>Sophophora</taxon>
    </lineage>
</organism>
<keyword evidence="3" id="KW-1185">Reference proteome</keyword>
<feature type="compositionally biased region" description="Low complexity" evidence="1">
    <location>
        <begin position="105"/>
        <end position="126"/>
    </location>
</feature>
<sequence>MSAHKEAAKQRKRKSLKMALEKCMQRRDAMAAVPEAVGGGSEEMEMAPSQASGAHTIHTSGSAGTEPPFSYEQQQQKMHHELTQQIKAAMAVEQAQRAEAEAEAEAMNTTANTTHTTTTTNTTTGTSDGGSGSDAEASEVSLERTMEVDESAPEPQPGSELVVVEPKIEPLSDTEDEEEPDHLHMSEPEPEVYNRMPHTPTTSPPHIIPPNETPILTSTPKVNVEQ</sequence>